<dbReference type="PROSITE" id="PS51186">
    <property type="entry name" value="GNAT"/>
    <property type="match status" value="1"/>
</dbReference>
<keyword evidence="2" id="KW-0012">Acyltransferase</keyword>
<evidence type="ECO:0000256" key="1">
    <source>
        <dbReference type="ARBA" id="ARBA00022679"/>
    </source>
</evidence>
<dbReference type="GO" id="GO:0016747">
    <property type="term" value="F:acyltransferase activity, transferring groups other than amino-acyl groups"/>
    <property type="evidence" value="ECO:0007669"/>
    <property type="project" value="InterPro"/>
</dbReference>
<proteinExistence type="predicted"/>
<dbReference type="PANTHER" id="PTHR43877">
    <property type="entry name" value="AMINOALKYLPHOSPHONATE N-ACETYLTRANSFERASE-RELATED-RELATED"/>
    <property type="match status" value="1"/>
</dbReference>
<dbReference type="Pfam" id="PF00583">
    <property type="entry name" value="Acetyltransf_1"/>
    <property type="match status" value="1"/>
</dbReference>
<dbReference type="SUPFAM" id="SSF55729">
    <property type="entry name" value="Acyl-CoA N-acyltransferases (Nat)"/>
    <property type="match status" value="1"/>
</dbReference>
<dbReference type="CDD" id="cd04301">
    <property type="entry name" value="NAT_SF"/>
    <property type="match status" value="1"/>
</dbReference>
<dbReference type="EMBL" id="NMQI01000031">
    <property type="protein sequence ID" value="PMB48289.1"/>
    <property type="molecule type" value="Genomic_DNA"/>
</dbReference>
<evidence type="ECO:0000259" key="3">
    <source>
        <dbReference type="PROSITE" id="PS51186"/>
    </source>
</evidence>
<gene>
    <name evidence="4" type="ORF">CEN41_01785</name>
</gene>
<dbReference type="Gene3D" id="3.40.630.30">
    <property type="match status" value="1"/>
</dbReference>
<reference evidence="4 5" key="1">
    <citation type="submission" date="2017-07" db="EMBL/GenBank/DDBJ databases">
        <title>Genomes of Fischerella (Mastigocladus) sp. strains.</title>
        <authorList>
            <person name="Miller S.R."/>
        </authorList>
    </citation>
    <scope>NUCLEOTIDE SEQUENCE [LARGE SCALE GENOMIC DNA]</scope>
    <source>
        <strain evidence="4 5">CCMEE 5330</strain>
    </source>
</reference>
<evidence type="ECO:0000313" key="4">
    <source>
        <dbReference type="EMBL" id="PMB48289.1"/>
    </source>
</evidence>
<dbReference type="InterPro" id="IPR016181">
    <property type="entry name" value="Acyl_CoA_acyltransferase"/>
</dbReference>
<evidence type="ECO:0000256" key="2">
    <source>
        <dbReference type="ARBA" id="ARBA00023315"/>
    </source>
</evidence>
<feature type="domain" description="N-acetyltransferase" evidence="3">
    <location>
        <begin position="1"/>
        <end position="163"/>
    </location>
</feature>
<accession>A0A2N6MNG0</accession>
<dbReference type="AlphaFoldDB" id="A0A2N6MNG0"/>
<dbReference type="Proteomes" id="UP000234966">
    <property type="component" value="Unassembled WGS sequence"/>
</dbReference>
<comment type="caution">
    <text evidence="4">The sequence shown here is derived from an EMBL/GenBank/DDBJ whole genome shotgun (WGS) entry which is preliminary data.</text>
</comment>
<sequence length="163" mass="18470">MLIRLAQEEDCPRIGELWAQLVAYHRSLDAAMPEAAQDGPERYAARILSLLEDSHSRTYVAVVDERIVGYITGMIADMRPEMFTAEVTGFIGDVFVEETSRGRGIGEALVRAMEQFFASREVFDYEWFVASANEAGQAFWRSLGAREIVIRMRNRVRLSESEA</sequence>
<evidence type="ECO:0000313" key="5">
    <source>
        <dbReference type="Proteomes" id="UP000234966"/>
    </source>
</evidence>
<keyword evidence="1" id="KW-0808">Transferase</keyword>
<organism evidence="4 5">
    <name type="scientific">Fischerella thermalis CCMEE 5330</name>
    <dbReference type="NCBI Taxonomy" id="2019670"/>
    <lineage>
        <taxon>Bacteria</taxon>
        <taxon>Bacillati</taxon>
        <taxon>Cyanobacteriota</taxon>
        <taxon>Cyanophyceae</taxon>
        <taxon>Nostocales</taxon>
        <taxon>Hapalosiphonaceae</taxon>
        <taxon>Fischerella</taxon>
    </lineage>
</organism>
<protein>
    <recommendedName>
        <fullName evidence="3">N-acetyltransferase domain-containing protein</fullName>
    </recommendedName>
</protein>
<dbReference type="InterPro" id="IPR050832">
    <property type="entry name" value="Bact_Acetyltransf"/>
</dbReference>
<name>A0A2N6MNG0_9CYAN</name>
<dbReference type="InterPro" id="IPR000182">
    <property type="entry name" value="GNAT_dom"/>
</dbReference>